<gene>
    <name evidence="1" type="ORF">LXN57_24670</name>
</gene>
<evidence type="ECO:0000313" key="1">
    <source>
        <dbReference type="EMBL" id="MCM4080776.1"/>
    </source>
</evidence>
<dbReference type="RefSeq" id="WP_251800549.1">
    <property type="nucleotide sequence ID" value="NZ_JAMQOL010000034.1"/>
</dbReference>
<name>A0ABT0Y411_9ACTN</name>
<reference evidence="1 2" key="1">
    <citation type="submission" date="2022-06" db="EMBL/GenBank/DDBJ databases">
        <title>Actinoplanes abujensis sp. nov., isolated from Nigerian arid soil.</title>
        <authorList>
            <person name="Ding P."/>
        </authorList>
    </citation>
    <scope>NUCLEOTIDE SEQUENCE [LARGE SCALE GENOMIC DNA]</scope>
    <source>
        <strain evidence="2">TRM88002</strain>
    </source>
</reference>
<protein>
    <submittedName>
        <fullName evidence="1">Uncharacterized protein</fullName>
    </submittedName>
</protein>
<keyword evidence="2" id="KW-1185">Reference proteome</keyword>
<sequence length="197" mass="21534">MTSEASPDMYGRHVRARMIDFFTLEGLPWPRRLWDFGLLLRHQPEIPDDLSQSLAACTTNRERASAVAAALLAGSTLNLADRFRRDADIAAVHRMRRVVTHPRGELANAVTILRIAMRRLYRTRNIVLHGGSTQGVALKAALRIAAPLVGAGLDRIIHATLVEGLDPLDLAARADVGLKLVGGETGLGVVDLLEPRR</sequence>
<accession>A0ABT0Y411</accession>
<proteinExistence type="predicted"/>
<comment type="caution">
    <text evidence="1">The sequence shown here is derived from an EMBL/GenBank/DDBJ whole genome shotgun (WGS) entry which is preliminary data.</text>
</comment>
<dbReference type="Proteomes" id="UP001523216">
    <property type="component" value="Unassembled WGS sequence"/>
</dbReference>
<organism evidence="1 2">
    <name type="scientific">Paractinoplanes hotanensis</name>
    <dbReference type="NCBI Taxonomy" id="2906497"/>
    <lineage>
        <taxon>Bacteria</taxon>
        <taxon>Bacillati</taxon>
        <taxon>Actinomycetota</taxon>
        <taxon>Actinomycetes</taxon>
        <taxon>Micromonosporales</taxon>
        <taxon>Micromonosporaceae</taxon>
        <taxon>Paractinoplanes</taxon>
    </lineage>
</organism>
<dbReference type="EMBL" id="JAMQOL010000034">
    <property type="protein sequence ID" value="MCM4080776.1"/>
    <property type="molecule type" value="Genomic_DNA"/>
</dbReference>
<evidence type="ECO:0000313" key="2">
    <source>
        <dbReference type="Proteomes" id="UP001523216"/>
    </source>
</evidence>